<dbReference type="Gene3D" id="3.40.50.12780">
    <property type="entry name" value="N-terminal domain of ligase-like"/>
    <property type="match status" value="1"/>
</dbReference>
<dbReference type="Proteomes" id="UP000004030">
    <property type="component" value="Unassembled WGS sequence"/>
</dbReference>
<evidence type="ECO:0000313" key="3">
    <source>
        <dbReference type="EMBL" id="EHJ62380.1"/>
    </source>
</evidence>
<dbReference type="InterPro" id="IPR000873">
    <property type="entry name" value="AMP-dep_synth/lig_dom"/>
</dbReference>
<dbReference type="Pfam" id="PF13193">
    <property type="entry name" value="AMP-binding_C"/>
    <property type="match status" value="1"/>
</dbReference>
<dbReference type="CDD" id="cd04433">
    <property type="entry name" value="AFD_class_I"/>
    <property type="match status" value="1"/>
</dbReference>
<name>G6E840_9SPHN</name>
<dbReference type="EMBL" id="AGFM01000008">
    <property type="protein sequence ID" value="EHJ62380.1"/>
    <property type="molecule type" value="Genomic_DNA"/>
</dbReference>
<accession>G6E840</accession>
<comment type="caution">
    <text evidence="3">The sequence shown here is derived from an EMBL/GenBank/DDBJ whole genome shotgun (WGS) entry which is preliminary data.</text>
</comment>
<dbReference type="RefSeq" id="WP_007011428.1">
    <property type="nucleotide sequence ID" value="NZ_AGFM01000008.1"/>
</dbReference>
<dbReference type="KEGG" id="npn:JI59_17540"/>
<dbReference type="Pfam" id="PF00501">
    <property type="entry name" value="AMP-binding"/>
    <property type="match status" value="1"/>
</dbReference>
<dbReference type="eggNOG" id="COG0318">
    <property type="taxonomic scope" value="Bacteria"/>
</dbReference>
<dbReference type="InterPro" id="IPR025110">
    <property type="entry name" value="AMP-bd_C"/>
</dbReference>
<protein>
    <submittedName>
        <fullName evidence="3">AMP-dependent synthetase and ligase</fullName>
    </submittedName>
</protein>
<dbReference type="PATRIC" id="fig|1088721.3.peg.503"/>
<keyword evidence="4" id="KW-1185">Reference proteome</keyword>
<reference evidence="3 4" key="1">
    <citation type="journal article" date="2012" name="J. Bacteriol.">
        <title>Genome sequence of benzo(a)pyrene-degrading bacterium Novosphingobium pentaromativorans US6-1.</title>
        <authorList>
            <person name="Luo Y.R."/>
            <person name="Kang S.G."/>
            <person name="Kim S.J."/>
            <person name="Kim M.R."/>
            <person name="Li N."/>
            <person name="Lee J.H."/>
            <person name="Kwon K.K."/>
        </authorList>
    </citation>
    <scope>NUCLEOTIDE SEQUENCE [LARGE SCALE GENOMIC DNA]</scope>
    <source>
        <strain evidence="3 4">US6-1</strain>
    </source>
</reference>
<dbReference type="GO" id="GO:0016874">
    <property type="term" value="F:ligase activity"/>
    <property type="evidence" value="ECO:0007669"/>
    <property type="project" value="UniProtKB-KW"/>
</dbReference>
<dbReference type="STRING" id="1088721.JI59_17540"/>
<dbReference type="InterPro" id="IPR045851">
    <property type="entry name" value="AMP-bd_C_sf"/>
</dbReference>
<keyword evidence="3" id="KW-0436">Ligase</keyword>
<dbReference type="PANTHER" id="PTHR24096">
    <property type="entry name" value="LONG-CHAIN-FATTY-ACID--COA LIGASE"/>
    <property type="match status" value="1"/>
</dbReference>
<evidence type="ECO:0000259" key="2">
    <source>
        <dbReference type="Pfam" id="PF13193"/>
    </source>
</evidence>
<gene>
    <name evidence="3" type="ORF">NSU_0511</name>
</gene>
<organism evidence="3 4">
    <name type="scientific">Novosphingobium pentaromativorans US6-1</name>
    <dbReference type="NCBI Taxonomy" id="1088721"/>
    <lineage>
        <taxon>Bacteria</taxon>
        <taxon>Pseudomonadati</taxon>
        <taxon>Pseudomonadota</taxon>
        <taxon>Alphaproteobacteria</taxon>
        <taxon>Sphingomonadales</taxon>
        <taxon>Sphingomonadaceae</taxon>
        <taxon>Novosphingobium</taxon>
    </lineage>
</organism>
<feature type="domain" description="AMP-binding enzyme C-terminal" evidence="2">
    <location>
        <begin position="412"/>
        <end position="484"/>
    </location>
</feature>
<dbReference type="SUPFAM" id="SSF56801">
    <property type="entry name" value="Acetyl-CoA synthetase-like"/>
    <property type="match status" value="1"/>
</dbReference>
<dbReference type="Gene3D" id="3.30.300.30">
    <property type="match status" value="1"/>
</dbReference>
<evidence type="ECO:0000259" key="1">
    <source>
        <dbReference type="Pfam" id="PF00501"/>
    </source>
</evidence>
<feature type="domain" description="AMP-dependent synthetase/ligase" evidence="1">
    <location>
        <begin position="15"/>
        <end position="366"/>
    </location>
</feature>
<proteinExistence type="predicted"/>
<sequence>MNLADIIPQVLHIDPAANAIEYDERWATYGELAHVSGRISSLLAGMDLAPDTRVGVLLRNQGDLVPVLLSLFSSNLCLATFNASSPDAKLVDDLGRDAVPVLIGTAADIAREPVRAAARDTGAAIIAIEGQTVSLVEKGGASIASKPVAPGIVIEMLSSGTTGTPKRIPLGRKNFEKALMGAMQYEKGRDPDSPPRLRKGVHLQTAPLAHIAGLIGLMNNFLAGRQICLIDKFDLAHFHGAIMRHRPKVVSAPPAALRMIFDANIPKEDFASLAAFRTGTAPLDPDLADAFYDRYAIPVLQNYGATEFAGGVAGWTMDDFKAHWKAKRGSVGRLNKGVEAHAVDPESGQVLPPGEQGLLELRAPNIKDGVEWIRTTDLAVVDEDRFLFLRGRHDGVIVRGGFKIMPDDIVKAMQSHPAVREAAVVGIKDRRLGEVPVAGWLARTGAELPEEDAFRSWLKERLLPYQVPVRIRRLDEFPRTPSLKVDQPALREILAGEVSG</sequence>
<evidence type="ECO:0000313" key="4">
    <source>
        <dbReference type="Proteomes" id="UP000004030"/>
    </source>
</evidence>
<dbReference type="AlphaFoldDB" id="G6E840"/>
<dbReference type="OrthoDB" id="9803968at2"/>
<dbReference type="InterPro" id="IPR042099">
    <property type="entry name" value="ANL_N_sf"/>
</dbReference>